<evidence type="ECO:0000259" key="1">
    <source>
        <dbReference type="Pfam" id="PF18935"/>
    </source>
</evidence>
<protein>
    <recommendedName>
        <fullName evidence="1">DUF5683 domain-containing protein</fullName>
    </recommendedName>
</protein>
<reference evidence="2" key="1">
    <citation type="submission" date="2018-05" db="EMBL/GenBank/DDBJ databases">
        <authorList>
            <person name="Lanie J.A."/>
            <person name="Ng W.-L."/>
            <person name="Kazmierczak K.M."/>
            <person name="Andrzejewski T.M."/>
            <person name="Davidsen T.M."/>
            <person name="Wayne K.J."/>
            <person name="Tettelin H."/>
            <person name="Glass J.I."/>
            <person name="Rusch D."/>
            <person name="Podicherti R."/>
            <person name="Tsui H.-C.T."/>
            <person name="Winkler M.E."/>
        </authorList>
    </citation>
    <scope>NUCLEOTIDE SEQUENCE</scope>
</reference>
<dbReference type="EMBL" id="UINC01001477">
    <property type="protein sequence ID" value="SUZ81659.1"/>
    <property type="molecule type" value="Genomic_DNA"/>
</dbReference>
<gene>
    <name evidence="2" type="ORF">METZ01_LOCUS34513</name>
</gene>
<name>A0A381QSX5_9ZZZZ</name>
<sequence>MRWFSTYLIIFSISFGQFDKYNLANYPIQRSEIEMPVPAKAMFKSFILPGWGQVQNEDPLWKPLLFAGVEVLGIFSSFHYEKRAENIRLDFEAYGDNHWALERWYTNTQKIFPDRWKEIIVGTHKLGLKIAGNYYHTDRLAELVNNHGWSEIAVIRDRDFYENIGKYDQFVGGWDDEYDDPFDTNGNWFTEEKGNVESIILTKRKDYYRSLRHDSNLLKHYSKYAVTVVMINHIASGFEAAWTANKKAKKIPEIKLYYNPLNKWGVGGVQINYGW</sequence>
<organism evidence="2">
    <name type="scientific">marine metagenome</name>
    <dbReference type="NCBI Taxonomy" id="408172"/>
    <lineage>
        <taxon>unclassified sequences</taxon>
        <taxon>metagenomes</taxon>
        <taxon>ecological metagenomes</taxon>
    </lineage>
</organism>
<dbReference type="InterPro" id="IPR043738">
    <property type="entry name" value="DUF5683"/>
</dbReference>
<feature type="domain" description="DUF5683" evidence="1">
    <location>
        <begin position="35"/>
        <end position="85"/>
    </location>
</feature>
<dbReference type="Pfam" id="PF18935">
    <property type="entry name" value="DUF5683"/>
    <property type="match status" value="1"/>
</dbReference>
<dbReference type="AlphaFoldDB" id="A0A381QSX5"/>
<accession>A0A381QSX5</accession>
<proteinExistence type="predicted"/>
<evidence type="ECO:0000313" key="2">
    <source>
        <dbReference type="EMBL" id="SUZ81659.1"/>
    </source>
</evidence>